<dbReference type="AlphaFoldDB" id="A0A9D1JNA4"/>
<comment type="caution">
    <text evidence="1">The sequence shown here is derived from an EMBL/GenBank/DDBJ whole genome shotgun (WGS) entry which is preliminary data.</text>
</comment>
<evidence type="ECO:0000313" key="2">
    <source>
        <dbReference type="Proteomes" id="UP000823928"/>
    </source>
</evidence>
<protein>
    <submittedName>
        <fullName evidence="1">Uncharacterized protein</fullName>
    </submittedName>
</protein>
<reference evidence="1" key="1">
    <citation type="submission" date="2020-10" db="EMBL/GenBank/DDBJ databases">
        <authorList>
            <person name="Gilroy R."/>
        </authorList>
    </citation>
    <scope>NUCLEOTIDE SEQUENCE</scope>
    <source>
        <strain evidence="1">6276</strain>
    </source>
</reference>
<evidence type="ECO:0000313" key="1">
    <source>
        <dbReference type="EMBL" id="HIS36768.1"/>
    </source>
</evidence>
<gene>
    <name evidence="1" type="ORF">IAC10_09105</name>
</gene>
<reference evidence="1" key="2">
    <citation type="journal article" date="2021" name="PeerJ">
        <title>Extensive microbial diversity within the chicken gut microbiome revealed by metagenomics and culture.</title>
        <authorList>
            <person name="Gilroy R."/>
            <person name="Ravi A."/>
            <person name="Getino M."/>
            <person name="Pursley I."/>
            <person name="Horton D.L."/>
            <person name="Alikhan N.F."/>
            <person name="Baker D."/>
            <person name="Gharbi K."/>
            <person name="Hall N."/>
            <person name="Watson M."/>
            <person name="Adriaenssens E.M."/>
            <person name="Foster-Nyarko E."/>
            <person name="Jarju S."/>
            <person name="Secka A."/>
            <person name="Antonio M."/>
            <person name="Oren A."/>
            <person name="Chaudhuri R.R."/>
            <person name="La Ragione R."/>
            <person name="Hildebrand F."/>
            <person name="Pallen M.J."/>
        </authorList>
    </citation>
    <scope>NUCLEOTIDE SEQUENCE</scope>
    <source>
        <strain evidence="1">6276</strain>
    </source>
</reference>
<organism evidence="1 2">
    <name type="scientific">Candidatus Scatousia excrementigallinarum</name>
    <dbReference type="NCBI Taxonomy" id="2840935"/>
    <lineage>
        <taxon>Bacteria</taxon>
        <taxon>Candidatus Scatousia</taxon>
    </lineage>
</organism>
<name>A0A9D1JNA4_9BACT</name>
<proteinExistence type="predicted"/>
<dbReference type="Proteomes" id="UP000823928">
    <property type="component" value="Unassembled WGS sequence"/>
</dbReference>
<sequence length="68" mass="7924">MKTNYDEIQAELSVAMCLSQALHDALNYCSQSHSNTDYLEKLCSILIEQQRKIYNIIDEYSISLYKND</sequence>
<dbReference type="EMBL" id="DVIU01000182">
    <property type="protein sequence ID" value="HIS36768.1"/>
    <property type="molecule type" value="Genomic_DNA"/>
</dbReference>
<accession>A0A9D1JNA4</accession>